<keyword evidence="1" id="KW-0812">Transmembrane</keyword>
<evidence type="ECO:0000313" key="2">
    <source>
        <dbReference type="EMBL" id="MCC9631761.1"/>
    </source>
</evidence>
<keyword evidence="1" id="KW-1133">Transmembrane helix</keyword>
<organism evidence="2 3">
    <name type="scientific">Blastopirellula sediminis</name>
    <dbReference type="NCBI Taxonomy" id="2894196"/>
    <lineage>
        <taxon>Bacteria</taxon>
        <taxon>Pseudomonadati</taxon>
        <taxon>Planctomycetota</taxon>
        <taxon>Planctomycetia</taxon>
        <taxon>Pirellulales</taxon>
        <taxon>Pirellulaceae</taxon>
        <taxon>Blastopirellula</taxon>
    </lineage>
</organism>
<accession>A0A9X1MRY2</accession>
<keyword evidence="3" id="KW-1185">Reference proteome</keyword>
<dbReference type="RefSeq" id="WP_230224309.1">
    <property type="nucleotide sequence ID" value="NZ_JAJKFT010000010.1"/>
</dbReference>
<name>A0A9X1MRY2_9BACT</name>
<feature type="transmembrane region" description="Helical" evidence="1">
    <location>
        <begin position="20"/>
        <end position="41"/>
    </location>
</feature>
<dbReference type="Proteomes" id="UP001139103">
    <property type="component" value="Unassembled WGS sequence"/>
</dbReference>
<gene>
    <name evidence="2" type="ORF">LOC68_25475</name>
</gene>
<protein>
    <submittedName>
        <fullName evidence="2">Uncharacterized protein</fullName>
    </submittedName>
</protein>
<sequence length="187" mass="20786">MSNASADAPTSQPNSKVPYRVVRGICVVVLLAMIAGAVYLFTGGRFHRLGMAWASSEINAYMNGGKHGIVARFLDWDQTADWGRYHRDALVKQGRLVHCQFRFEQIPCPSPEAHYLSTQVAQRQSGQAEAAFTARGRSSAGPIYEVNLWCSPEEVASWETWYEKNNDFSAVQAAMEQDEQLAKQAAQ</sequence>
<proteinExistence type="predicted"/>
<reference evidence="2" key="1">
    <citation type="submission" date="2021-11" db="EMBL/GenBank/DDBJ databases">
        <title>Genome sequence.</title>
        <authorList>
            <person name="Sun Q."/>
        </authorList>
    </citation>
    <scope>NUCLEOTIDE SEQUENCE</scope>
    <source>
        <strain evidence="2">JC732</strain>
    </source>
</reference>
<keyword evidence="1" id="KW-0472">Membrane</keyword>
<evidence type="ECO:0000313" key="3">
    <source>
        <dbReference type="Proteomes" id="UP001139103"/>
    </source>
</evidence>
<dbReference type="AlphaFoldDB" id="A0A9X1MRY2"/>
<comment type="caution">
    <text evidence="2">The sequence shown here is derived from an EMBL/GenBank/DDBJ whole genome shotgun (WGS) entry which is preliminary data.</text>
</comment>
<dbReference type="EMBL" id="JAJKFT010000010">
    <property type="protein sequence ID" value="MCC9631761.1"/>
    <property type="molecule type" value="Genomic_DNA"/>
</dbReference>
<evidence type="ECO:0000256" key="1">
    <source>
        <dbReference type="SAM" id="Phobius"/>
    </source>
</evidence>